<gene>
    <name evidence="2" type="ORF">MCOR_50054</name>
</gene>
<feature type="region of interest" description="Disordered" evidence="1">
    <location>
        <begin position="300"/>
        <end position="319"/>
    </location>
</feature>
<name>A0A6J8EAU9_MYTCO</name>
<reference evidence="2 3" key="1">
    <citation type="submission" date="2020-06" db="EMBL/GenBank/DDBJ databases">
        <authorList>
            <person name="Li R."/>
            <person name="Bekaert M."/>
        </authorList>
    </citation>
    <scope>NUCLEOTIDE SEQUENCE [LARGE SCALE GENOMIC DNA]</scope>
    <source>
        <strain evidence="3">wild</strain>
    </source>
</reference>
<evidence type="ECO:0000313" key="2">
    <source>
        <dbReference type="EMBL" id="CAC5417560.1"/>
    </source>
</evidence>
<dbReference type="AlphaFoldDB" id="A0A6J8EAU9"/>
<dbReference type="OrthoDB" id="6181074at2759"/>
<dbReference type="EMBL" id="CACVKT020008762">
    <property type="protein sequence ID" value="CAC5417560.1"/>
    <property type="molecule type" value="Genomic_DNA"/>
</dbReference>
<sequence length="341" mass="39769">MTFYTLHIIEQFIVCNFTSFSDHAPLHVRLRCILHDSQEPERNCTSNNSYNSYRWTEELKDYESLTLSSGSISQIVFSDIEKSQDGIDNYVESFTSNLMEIISPFFCNSHSSNNTCDRTRSKTTRYKEDKPWFNSECKRLRSIYISSLYTFNRDKNVKNHQILIMAKSKYKRLENKIKRKYQRQEGDMIAALRKSDPKKYYKLFQKKRAQTSDVSLSEFFEHFRNLVTNDGINETVDSLDTVSDTTYDELDQIITQDEILKRISNLKRVKETVSLNKLKCMNTRKLSITYISQVSSVIRGQDKSGDDSSNESNVKSGTDSECFLQPYHLVNVAEMRVQNSS</sequence>
<protein>
    <submittedName>
        <fullName evidence="2">Uncharacterized protein</fullName>
    </submittedName>
</protein>
<dbReference type="Proteomes" id="UP000507470">
    <property type="component" value="Unassembled WGS sequence"/>
</dbReference>
<evidence type="ECO:0000256" key="1">
    <source>
        <dbReference type="SAM" id="MobiDB-lite"/>
    </source>
</evidence>
<organism evidence="2 3">
    <name type="scientific">Mytilus coruscus</name>
    <name type="common">Sea mussel</name>
    <dbReference type="NCBI Taxonomy" id="42192"/>
    <lineage>
        <taxon>Eukaryota</taxon>
        <taxon>Metazoa</taxon>
        <taxon>Spiralia</taxon>
        <taxon>Lophotrochozoa</taxon>
        <taxon>Mollusca</taxon>
        <taxon>Bivalvia</taxon>
        <taxon>Autobranchia</taxon>
        <taxon>Pteriomorphia</taxon>
        <taxon>Mytilida</taxon>
        <taxon>Mytiloidea</taxon>
        <taxon>Mytilidae</taxon>
        <taxon>Mytilinae</taxon>
        <taxon>Mytilus</taxon>
    </lineage>
</organism>
<keyword evidence="3" id="KW-1185">Reference proteome</keyword>
<proteinExistence type="predicted"/>
<accession>A0A6J8EAU9</accession>
<evidence type="ECO:0000313" key="3">
    <source>
        <dbReference type="Proteomes" id="UP000507470"/>
    </source>
</evidence>
<feature type="compositionally biased region" description="Polar residues" evidence="1">
    <location>
        <begin position="310"/>
        <end position="319"/>
    </location>
</feature>